<proteinExistence type="predicted"/>
<feature type="transmembrane region" description="Helical" evidence="7">
    <location>
        <begin position="143"/>
        <end position="170"/>
    </location>
</feature>
<feature type="transmembrane region" description="Helical" evidence="7">
    <location>
        <begin position="378"/>
        <end position="400"/>
    </location>
</feature>
<dbReference type="PANTHER" id="PTHR23513:SF6">
    <property type="entry name" value="MAJOR FACILITATOR SUPERFAMILY ASSOCIATED DOMAIN-CONTAINING PROTEIN"/>
    <property type="match status" value="1"/>
</dbReference>
<evidence type="ECO:0000256" key="7">
    <source>
        <dbReference type="SAM" id="Phobius"/>
    </source>
</evidence>
<name>A0A146J7Z2_9ACTN</name>
<evidence type="ECO:0000256" key="4">
    <source>
        <dbReference type="ARBA" id="ARBA00022989"/>
    </source>
</evidence>
<keyword evidence="4 7" id="KW-1133">Transmembrane helix</keyword>
<keyword evidence="3 7" id="KW-0812">Transmembrane</keyword>
<dbReference type="InterPro" id="IPR036259">
    <property type="entry name" value="MFS_trans_sf"/>
</dbReference>
<dbReference type="Pfam" id="PF07690">
    <property type="entry name" value="MFS_1"/>
    <property type="match status" value="1"/>
</dbReference>
<evidence type="ECO:0000313" key="8">
    <source>
        <dbReference type="EMBL" id="BAU79600.1"/>
    </source>
</evidence>
<feature type="transmembrane region" description="Helical" evidence="7">
    <location>
        <begin position="439"/>
        <end position="459"/>
    </location>
</feature>
<keyword evidence="5 7" id="KW-0472">Membrane</keyword>
<feature type="compositionally biased region" description="Pro residues" evidence="6">
    <location>
        <begin position="272"/>
        <end position="288"/>
    </location>
</feature>
<dbReference type="EMBL" id="LC144914">
    <property type="protein sequence ID" value="BAU79600.1"/>
    <property type="molecule type" value="Genomic_DNA"/>
</dbReference>
<dbReference type="Gene3D" id="1.20.1250.20">
    <property type="entry name" value="MFS general substrate transporter like domains"/>
    <property type="match status" value="1"/>
</dbReference>
<organism evidence="8">
    <name type="scientific">Polymorphospora rubra</name>
    <dbReference type="NCBI Taxonomy" id="338584"/>
    <lineage>
        <taxon>Bacteria</taxon>
        <taxon>Bacillati</taxon>
        <taxon>Actinomycetota</taxon>
        <taxon>Actinomycetes</taxon>
        <taxon>Micromonosporales</taxon>
        <taxon>Micromonosporaceae</taxon>
        <taxon>Polymorphospora</taxon>
    </lineage>
</organism>
<reference evidence="8" key="1">
    <citation type="submission" date="2016-04" db="EMBL/GenBank/DDBJ databases">
        <title>Biosynthesis of trehangelin in Polymorphospora rubra K07-0510: identification of metabolic pathway for angelate.</title>
        <authorList>
            <person name="Inahashi Y."/>
            <person name="Shiraishi T."/>
            <person name="Palm K."/>
            <person name="Takahashi Y."/>
            <person name="Omura S."/>
            <person name="Kuzuyama T."/>
            <person name="Nakashima T."/>
        </authorList>
    </citation>
    <scope>NUCLEOTIDE SEQUENCE</scope>
    <source>
        <strain evidence="8">K07-0510</strain>
    </source>
</reference>
<dbReference type="CDD" id="cd06173">
    <property type="entry name" value="MFS_MefA_like"/>
    <property type="match status" value="1"/>
</dbReference>
<feature type="transmembrane region" description="Helical" evidence="7">
    <location>
        <begin position="66"/>
        <end position="88"/>
    </location>
</feature>
<feature type="transmembrane region" description="Helical" evidence="7">
    <location>
        <begin position="215"/>
        <end position="238"/>
    </location>
</feature>
<evidence type="ECO:0000256" key="2">
    <source>
        <dbReference type="ARBA" id="ARBA00022475"/>
    </source>
</evidence>
<dbReference type="GO" id="GO:0005886">
    <property type="term" value="C:plasma membrane"/>
    <property type="evidence" value="ECO:0007669"/>
    <property type="project" value="UniProtKB-SubCell"/>
</dbReference>
<evidence type="ECO:0000256" key="1">
    <source>
        <dbReference type="ARBA" id="ARBA00004651"/>
    </source>
</evidence>
<gene>
    <name evidence="8" type="primary">thgF</name>
</gene>
<feature type="transmembrane region" description="Helical" evidence="7">
    <location>
        <begin position="100"/>
        <end position="123"/>
    </location>
</feature>
<accession>A0A146J7Z2</accession>
<dbReference type="GO" id="GO:0022857">
    <property type="term" value="F:transmembrane transporter activity"/>
    <property type="evidence" value="ECO:0007669"/>
    <property type="project" value="InterPro"/>
</dbReference>
<dbReference type="InterPro" id="IPR011701">
    <property type="entry name" value="MFS"/>
</dbReference>
<sequence>MTRRPTGVCARNRPDTDRCETRRTVVLTDPGCGLSSWAMNRRLSILLSSSASPYRPVLTHPVLRRILPGFALSSLGDGMAVVAVPWLALELAPAGEQGTWVAIAVAAYTLPAAAGAVIFGRWLRRHGGAHLAGWDAVLRAGALGAIPVAHLLGALTIGLFVVLLAFSALLHSWGTAGRYTLLAEVLPARHHLAANAVLTTLAELAIVLGPPVGAALIGGIGAVGVLAVDALTFAVLALTYRSAVAAGRPGPAPVGVPPSVPGPAPVGVPPPAAGPAPVPVDPAAPRPDPVGAAPAGPVPAGSVPSGWRIIRADHRLLGLLLLSFGFFALYGPIQVALPLYVSRDLGGSAGDLAAHYTVFGAGAVVGGLVTGHLRRWPLWPLTVGIVVCFGVALLPLGLGAPPLPALAGFALAGLSWGPYLSTSMALFQRITPPESLPPVLAANGGLTVVAVPLGVLAGGPLTALVGARPTLLLSAVATLALGLAALGYTVARRRAARIRRRPGASIHFDGKL</sequence>
<keyword evidence="2" id="KW-1003">Cell membrane</keyword>
<dbReference type="SUPFAM" id="SSF103473">
    <property type="entry name" value="MFS general substrate transporter"/>
    <property type="match status" value="1"/>
</dbReference>
<protein>
    <submittedName>
        <fullName evidence="8">Major facilitator superfamily MFS_1</fullName>
    </submittedName>
</protein>
<evidence type="ECO:0000256" key="3">
    <source>
        <dbReference type="ARBA" id="ARBA00022692"/>
    </source>
</evidence>
<feature type="region of interest" description="Disordered" evidence="6">
    <location>
        <begin position="272"/>
        <end position="295"/>
    </location>
</feature>
<evidence type="ECO:0000256" key="5">
    <source>
        <dbReference type="ARBA" id="ARBA00023136"/>
    </source>
</evidence>
<feature type="transmembrane region" description="Helical" evidence="7">
    <location>
        <begin position="353"/>
        <end position="371"/>
    </location>
</feature>
<comment type="subcellular location">
    <subcellularLocation>
        <location evidence="1">Cell membrane</location>
        <topology evidence="1">Multi-pass membrane protein</topology>
    </subcellularLocation>
</comment>
<feature type="transmembrane region" description="Helical" evidence="7">
    <location>
        <begin position="316"/>
        <end position="341"/>
    </location>
</feature>
<feature type="transmembrane region" description="Helical" evidence="7">
    <location>
        <begin position="406"/>
        <end position="427"/>
    </location>
</feature>
<evidence type="ECO:0000256" key="6">
    <source>
        <dbReference type="SAM" id="MobiDB-lite"/>
    </source>
</evidence>
<feature type="transmembrane region" description="Helical" evidence="7">
    <location>
        <begin position="471"/>
        <end position="491"/>
    </location>
</feature>
<dbReference type="PANTHER" id="PTHR23513">
    <property type="entry name" value="INTEGRAL MEMBRANE EFFLUX PROTEIN-RELATED"/>
    <property type="match status" value="1"/>
</dbReference>
<dbReference type="AlphaFoldDB" id="A0A146J7Z2"/>